<protein>
    <submittedName>
        <fullName evidence="1">Uncharacterized protein</fullName>
    </submittedName>
</protein>
<comment type="caution">
    <text evidence="1">The sequence shown here is derived from an EMBL/GenBank/DDBJ whole genome shotgun (WGS) entry which is preliminary data.</text>
</comment>
<dbReference type="AlphaFoldDB" id="A0AA88IMW4"/>
<organism evidence="1 2">
    <name type="scientific">Artemia franciscana</name>
    <name type="common">Brine shrimp</name>
    <name type="synonym">Artemia sanfranciscana</name>
    <dbReference type="NCBI Taxonomy" id="6661"/>
    <lineage>
        <taxon>Eukaryota</taxon>
        <taxon>Metazoa</taxon>
        <taxon>Ecdysozoa</taxon>
        <taxon>Arthropoda</taxon>
        <taxon>Crustacea</taxon>
        <taxon>Branchiopoda</taxon>
        <taxon>Anostraca</taxon>
        <taxon>Artemiidae</taxon>
        <taxon>Artemia</taxon>
    </lineage>
</organism>
<name>A0AA88IMW4_ARTSF</name>
<accession>A0AA88IMW4</accession>
<gene>
    <name evidence="1" type="ORF">QYM36_001249</name>
</gene>
<dbReference type="Proteomes" id="UP001187531">
    <property type="component" value="Unassembled WGS sequence"/>
</dbReference>
<dbReference type="Gene3D" id="2.60.40.1760">
    <property type="entry name" value="glycosyl hydrolase (family 31)"/>
    <property type="match status" value="1"/>
</dbReference>
<proteinExistence type="predicted"/>
<sequence>ISTLFSMDAIFGFGENEQPSLRHDMNWKIWALWARDQAPNVSKVPLLIYNMNLPCIKKESKWRERGGLEDYVITNLLAQIRDDHSTYRELIFESLVIELLNENFITLVEICYKLPSSAFRELNECLLPQLDRLPINSNPCFLAGDFNDVEWDLKLVINRF</sequence>
<keyword evidence="2" id="KW-1185">Reference proteome</keyword>
<feature type="non-terminal residue" evidence="1">
    <location>
        <position position="160"/>
    </location>
</feature>
<evidence type="ECO:0000313" key="1">
    <source>
        <dbReference type="EMBL" id="KAK2724687.1"/>
    </source>
</evidence>
<dbReference type="EMBL" id="JAVRJZ010000003">
    <property type="protein sequence ID" value="KAK2724687.1"/>
    <property type="molecule type" value="Genomic_DNA"/>
</dbReference>
<reference evidence="1" key="1">
    <citation type="submission" date="2023-07" db="EMBL/GenBank/DDBJ databases">
        <title>Chromosome-level genome assembly of Artemia franciscana.</title>
        <authorList>
            <person name="Jo E."/>
        </authorList>
    </citation>
    <scope>NUCLEOTIDE SEQUENCE</scope>
    <source>
        <tissue evidence="1">Whole body</tissue>
    </source>
</reference>
<evidence type="ECO:0000313" key="2">
    <source>
        <dbReference type="Proteomes" id="UP001187531"/>
    </source>
</evidence>